<dbReference type="Proteomes" id="UP000273307">
    <property type="component" value="Unassembled WGS sequence"/>
</dbReference>
<keyword evidence="2" id="KW-1185">Reference proteome</keyword>
<evidence type="ECO:0000313" key="2">
    <source>
        <dbReference type="Proteomes" id="UP000273307"/>
    </source>
</evidence>
<protein>
    <submittedName>
        <fullName evidence="1">Uncharacterized protein</fullName>
    </submittedName>
</protein>
<name>A0A498QJ92_9MYCO</name>
<accession>A0A498QJ92</accession>
<dbReference type="PANTHER" id="PTHR33803:SF3">
    <property type="entry name" value="BLL1974 PROTEIN"/>
    <property type="match status" value="1"/>
</dbReference>
<gene>
    <name evidence="1" type="ORF">LAUMK136_05686</name>
</gene>
<sequence length="97" mass="10334">MPHPTTLMKLTTRCGSAAVDGLNEALLVKAAEAKLLPTNRIRVDTTVVPANVAYPTDSGLLANPPVGWRSWPNPRLAVSATRLRVVATAGWCVRSTT</sequence>
<proteinExistence type="predicted"/>
<dbReference type="PANTHER" id="PTHR33803">
    <property type="entry name" value="IS1478 TRANSPOSASE"/>
    <property type="match status" value="1"/>
</dbReference>
<dbReference type="AlphaFoldDB" id="A0A498QJ92"/>
<dbReference type="EMBL" id="UPHP01000192">
    <property type="protein sequence ID" value="VBA44582.1"/>
    <property type="molecule type" value="Genomic_DNA"/>
</dbReference>
<evidence type="ECO:0000313" key="1">
    <source>
        <dbReference type="EMBL" id="VBA44582.1"/>
    </source>
</evidence>
<reference evidence="1 2" key="1">
    <citation type="submission" date="2018-09" db="EMBL/GenBank/DDBJ databases">
        <authorList>
            <person name="Tagini F."/>
        </authorList>
    </citation>
    <scope>NUCLEOTIDE SEQUENCE [LARGE SCALE GENOMIC DNA]</scope>
    <source>
        <strain evidence="1 2">MK136</strain>
    </source>
</reference>
<organism evidence="1 2">
    <name type="scientific">Mycobacterium attenuatum</name>
    <dbReference type="NCBI Taxonomy" id="2341086"/>
    <lineage>
        <taxon>Bacteria</taxon>
        <taxon>Bacillati</taxon>
        <taxon>Actinomycetota</taxon>
        <taxon>Actinomycetes</taxon>
        <taxon>Mycobacteriales</taxon>
        <taxon>Mycobacteriaceae</taxon>
        <taxon>Mycobacterium</taxon>
    </lineage>
</organism>